<evidence type="ECO:0000256" key="9">
    <source>
        <dbReference type="ARBA" id="ARBA00023242"/>
    </source>
</evidence>
<reference evidence="11" key="3">
    <citation type="submission" date="2020-06" db="EMBL/GenBank/DDBJ databases">
        <title>Helianthus annuus Genome sequencing and assembly Release 2.</title>
        <authorList>
            <person name="Gouzy J."/>
            <person name="Langlade N."/>
            <person name="Munos S."/>
        </authorList>
    </citation>
    <scope>NUCLEOTIDE SEQUENCE</scope>
    <source>
        <tissue evidence="11">Leaves</tissue>
    </source>
</reference>
<evidence type="ECO:0000256" key="3">
    <source>
        <dbReference type="ARBA" id="ARBA00022679"/>
    </source>
</evidence>
<feature type="domain" description="CBP/p300-type HAT" evidence="10">
    <location>
        <begin position="1"/>
        <end position="130"/>
    </location>
</feature>
<dbReference type="GO" id="GO:0005634">
    <property type="term" value="C:nucleus"/>
    <property type="evidence" value="ECO:0007669"/>
    <property type="project" value="UniProtKB-SubCell"/>
</dbReference>
<dbReference type="AlphaFoldDB" id="A0A251SJP1"/>
<dbReference type="EMBL" id="CM007903">
    <property type="protein sequence ID" value="OTF99049.1"/>
    <property type="molecule type" value="Genomic_DNA"/>
</dbReference>
<dbReference type="PROSITE" id="PS51727">
    <property type="entry name" value="CBP_P300_HAT"/>
    <property type="match status" value="1"/>
</dbReference>
<dbReference type="Proteomes" id="UP000215914">
    <property type="component" value="Chromosome 14"/>
</dbReference>
<keyword evidence="13" id="KW-1185">Reference proteome</keyword>
<keyword evidence="8" id="KW-0804">Transcription</keyword>
<gene>
    <name evidence="12" type="ORF">HannXRQ_Chr14g0452331</name>
    <name evidence="11" type="ORF">HanXRQr2_Chr14g0651981</name>
</gene>
<evidence type="ECO:0000313" key="12">
    <source>
        <dbReference type="EMBL" id="OTF99049.1"/>
    </source>
</evidence>
<keyword evidence="9" id="KW-0539">Nucleus</keyword>
<organism evidence="12 13">
    <name type="scientific">Helianthus annuus</name>
    <name type="common">Common sunflower</name>
    <dbReference type="NCBI Taxonomy" id="4232"/>
    <lineage>
        <taxon>Eukaryota</taxon>
        <taxon>Viridiplantae</taxon>
        <taxon>Streptophyta</taxon>
        <taxon>Embryophyta</taxon>
        <taxon>Tracheophyta</taxon>
        <taxon>Spermatophyta</taxon>
        <taxon>Magnoliopsida</taxon>
        <taxon>eudicotyledons</taxon>
        <taxon>Gunneridae</taxon>
        <taxon>Pentapetalae</taxon>
        <taxon>asterids</taxon>
        <taxon>campanulids</taxon>
        <taxon>Asterales</taxon>
        <taxon>Asteraceae</taxon>
        <taxon>Asteroideae</taxon>
        <taxon>Heliantheae alliance</taxon>
        <taxon>Heliantheae</taxon>
        <taxon>Helianthus</taxon>
    </lineage>
</organism>
<dbReference type="InterPro" id="IPR000433">
    <property type="entry name" value="Znf_ZZ"/>
</dbReference>
<evidence type="ECO:0000259" key="10">
    <source>
        <dbReference type="PROSITE" id="PS51727"/>
    </source>
</evidence>
<reference evidence="12" key="2">
    <citation type="submission" date="2017-02" db="EMBL/GenBank/DDBJ databases">
        <title>Sunflower complete genome.</title>
        <authorList>
            <person name="Langlade N."/>
            <person name="Munos S."/>
        </authorList>
    </citation>
    <scope>NUCLEOTIDE SEQUENCE [LARGE SCALE GENOMIC DNA]</scope>
    <source>
        <tissue evidence="12">Leaves</tissue>
    </source>
</reference>
<dbReference type="GO" id="GO:0006355">
    <property type="term" value="P:regulation of DNA-templated transcription"/>
    <property type="evidence" value="ECO:0007669"/>
    <property type="project" value="InterPro"/>
</dbReference>
<evidence type="ECO:0000256" key="8">
    <source>
        <dbReference type="ARBA" id="ARBA00023163"/>
    </source>
</evidence>
<dbReference type="InterPro" id="IPR031162">
    <property type="entry name" value="CBP_P300_HAT"/>
</dbReference>
<dbReference type="STRING" id="4232.A0A251SJP1"/>
<dbReference type="GO" id="GO:0008270">
    <property type="term" value="F:zinc ion binding"/>
    <property type="evidence" value="ECO:0007669"/>
    <property type="project" value="UniProtKB-KW"/>
</dbReference>
<comment type="subcellular location">
    <subcellularLocation>
        <location evidence="1">Nucleus</location>
    </subcellularLocation>
</comment>
<dbReference type="EC" id="2.3.1.48" evidence="2"/>
<evidence type="ECO:0000256" key="2">
    <source>
        <dbReference type="ARBA" id="ARBA00013184"/>
    </source>
</evidence>
<keyword evidence="5" id="KW-0863">Zinc-finger</keyword>
<evidence type="ECO:0000256" key="7">
    <source>
        <dbReference type="ARBA" id="ARBA00023015"/>
    </source>
</evidence>
<reference evidence="11 13" key="1">
    <citation type="journal article" date="2017" name="Nature">
        <title>The sunflower genome provides insights into oil metabolism, flowering and Asterid evolution.</title>
        <authorList>
            <person name="Badouin H."/>
            <person name="Gouzy J."/>
            <person name="Grassa C.J."/>
            <person name="Murat F."/>
            <person name="Staton S.E."/>
            <person name="Cottret L."/>
            <person name="Lelandais-Briere C."/>
            <person name="Owens G.L."/>
            <person name="Carrere S."/>
            <person name="Mayjonade B."/>
            <person name="Legrand L."/>
            <person name="Gill N."/>
            <person name="Kane N.C."/>
            <person name="Bowers J.E."/>
            <person name="Hubner S."/>
            <person name="Bellec A."/>
            <person name="Berard A."/>
            <person name="Berges H."/>
            <person name="Blanchet N."/>
            <person name="Boniface M.C."/>
            <person name="Brunel D."/>
            <person name="Catrice O."/>
            <person name="Chaidir N."/>
            <person name="Claudel C."/>
            <person name="Donnadieu C."/>
            <person name="Faraut T."/>
            <person name="Fievet G."/>
            <person name="Helmstetter N."/>
            <person name="King M."/>
            <person name="Knapp S.J."/>
            <person name="Lai Z."/>
            <person name="Le Paslier M.C."/>
            <person name="Lippi Y."/>
            <person name="Lorenzon L."/>
            <person name="Mandel J.R."/>
            <person name="Marage G."/>
            <person name="Marchand G."/>
            <person name="Marquand E."/>
            <person name="Bret-Mestries E."/>
            <person name="Morien E."/>
            <person name="Nambeesan S."/>
            <person name="Nguyen T."/>
            <person name="Pegot-Espagnet P."/>
            <person name="Pouilly N."/>
            <person name="Raftis F."/>
            <person name="Sallet E."/>
            <person name="Schiex T."/>
            <person name="Thomas J."/>
            <person name="Vandecasteele C."/>
            <person name="Vares D."/>
            <person name="Vear F."/>
            <person name="Vautrin S."/>
            <person name="Crespi M."/>
            <person name="Mangin B."/>
            <person name="Burke J.M."/>
            <person name="Salse J."/>
            <person name="Munos S."/>
            <person name="Vincourt P."/>
            <person name="Rieseberg L.H."/>
            <person name="Langlade N.B."/>
        </authorList>
    </citation>
    <scope>NUCLEOTIDE SEQUENCE [LARGE SCALE GENOMIC DNA]</scope>
    <source>
        <strain evidence="13">cv. SF193</strain>
        <tissue evidence="11">Leaves</tissue>
    </source>
</reference>
<evidence type="ECO:0000256" key="6">
    <source>
        <dbReference type="ARBA" id="ARBA00022833"/>
    </source>
</evidence>
<evidence type="ECO:0000313" key="11">
    <source>
        <dbReference type="EMBL" id="KAF5769760.1"/>
    </source>
</evidence>
<keyword evidence="11" id="KW-0012">Acyltransferase</keyword>
<dbReference type="InParanoid" id="A0A251SJP1"/>
<protein>
    <recommendedName>
        <fullName evidence="2">histone acetyltransferase</fullName>
        <ecNumber evidence="2">2.3.1.48</ecNumber>
    </recommendedName>
</protein>
<evidence type="ECO:0000256" key="1">
    <source>
        <dbReference type="ARBA" id="ARBA00004123"/>
    </source>
</evidence>
<dbReference type="EMBL" id="MNCJ02000329">
    <property type="protein sequence ID" value="KAF5769760.1"/>
    <property type="molecule type" value="Genomic_DNA"/>
</dbReference>
<dbReference type="PANTHER" id="PTHR13808:SF60">
    <property type="entry name" value="HISTONE ACETYLTRANSFERASE"/>
    <property type="match status" value="1"/>
</dbReference>
<dbReference type="GO" id="GO:0004402">
    <property type="term" value="F:histone acetyltransferase activity"/>
    <property type="evidence" value="ECO:0007669"/>
    <property type="project" value="InterPro"/>
</dbReference>
<keyword evidence="3 12" id="KW-0808">Transferase</keyword>
<dbReference type="PANTHER" id="PTHR13808">
    <property type="entry name" value="CBP/P300-RELATED"/>
    <property type="match status" value="1"/>
</dbReference>
<dbReference type="Gramene" id="mRNA:HanXRQr2_Chr14g0651981">
    <property type="protein sequence ID" value="mRNA:HanXRQr2_Chr14g0651981"/>
    <property type="gene ID" value="HanXRQr2_Chr14g0651981"/>
</dbReference>
<proteinExistence type="predicted"/>
<evidence type="ECO:0000256" key="5">
    <source>
        <dbReference type="ARBA" id="ARBA00022771"/>
    </source>
</evidence>
<keyword evidence="7" id="KW-0805">Transcription regulation</keyword>
<keyword evidence="4" id="KW-0479">Metal-binding</keyword>
<evidence type="ECO:0000256" key="4">
    <source>
        <dbReference type="ARBA" id="ARBA00022723"/>
    </source>
</evidence>
<name>A0A251SJP1_HELAN</name>
<dbReference type="InterPro" id="IPR043145">
    <property type="entry name" value="Znf_ZZ_sf"/>
</dbReference>
<dbReference type="SMART" id="SM00291">
    <property type="entry name" value="ZnF_ZZ"/>
    <property type="match status" value="2"/>
</dbReference>
<dbReference type="InterPro" id="IPR013178">
    <property type="entry name" value="Histone_AcTrfase_Rtt109/CBP"/>
</dbReference>
<keyword evidence="6" id="KW-0862">Zinc</keyword>
<evidence type="ECO:0000313" key="13">
    <source>
        <dbReference type="Proteomes" id="UP000215914"/>
    </source>
</evidence>
<accession>A0A251SJP1</accession>
<dbReference type="Gene3D" id="3.30.60.90">
    <property type="match status" value="2"/>
</dbReference>
<sequence length="203" mass="23765">MIVHLQYICTHCREVILSGSRWFCSHCKKFQLCSSIVSVFIADVLVPIRKFPRVNCTHVILVKKNQLSEVVVNDVTLDTKDTNDVLVNSFFETRDAFLDKCQKSHFQFDTLSHAKYSSMMILYHLIYKPVIKPTCTTCHSDVMVELCWHCDTCTKYYICESCYKMRNGAYHPHSLNPPSTDFEYGSKSQLLQMLIMLFYIYRR</sequence>
<dbReference type="SUPFAM" id="SSF57850">
    <property type="entry name" value="RING/U-box"/>
    <property type="match status" value="2"/>
</dbReference>